<sequence length="86" mass="9734">MRASILLQVVRISGTVLHAAEATDGAFGLTQGSSSFFLHKIVFLCFYLYRHCSAVHYSTQFPMTTFTLYRREDVLGAPWVFLVRVS</sequence>
<proteinExistence type="predicted"/>
<reference evidence="1" key="1">
    <citation type="submission" date="2019-04" db="EMBL/GenBank/DDBJ databases">
        <title>An insight into the mialome of Ixodes scapularis.</title>
        <authorList>
            <person name="Ribeiro J.M."/>
            <person name="Mather T.N."/>
            <person name="Karim S."/>
        </authorList>
    </citation>
    <scope>NUCLEOTIDE SEQUENCE</scope>
</reference>
<dbReference type="AlphaFoldDB" id="A0A4D5RWP5"/>
<accession>A0A4D5RWP5</accession>
<evidence type="ECO:0000313" key="1">
    <source>
        <dbReference type="EMBL" id="MOY41469.1"/>
    </source>
</evidence>
<organism evidence="1">
    <name type="scientific">Ixodes scapularis</name>
    <name type="common">Black-legged tick</name>
    <name type="synonym">Deer tick</name>
    <dbReference type="NCBI Taxonomy" id="6945"/>
    <lineage>
        <taxon>Eukaryota</taxon>
        <taxon>Metazoa</taxon>
        <taxon>Ecdysozoa</taxon>
        <taxon>Arthropoda</taxon>
        <taxon>Chelicerata</taxon>
        <taxon>Arachnida</taxon>
        <taxon>Acari</taxon>
        <taxon>Parasitiformes</taxon>
        <taxon>Ixodida</taxon>
        <taxon>Ixodoidea</taxon>
        <taxon>Ixodidae</taxon>
        <taxon>Ixodinae</taxon>
        <taxon>Ixodes</taxon>
    </lineage>
</organism>
<name>A0A4D5RWP5_IXOSC</name>
<dbReference type="EMBL" id="GHJT01007498">
    <property type="protein sequence ID" value="MOY41469.1"/>
    <property type="molecule type" value="Transcribed_RNA"/>
</dbReference>
<protein>
    <submittedName>
        <fullName evidence="1">Uncharacterized protein</fullName>
    </submittedName>
</protein>